<sequence>MRNKYLLILFLVTGFLGFSQQYNYVQIDDSYTAEQLIKEVLVNSACDLVSNVRYQYGSGVPASNAVKAAGYFNRNGSDFPFEDGIVLATDMAVGVEGPCTPGGGPTSPNQFRWTGDQDLIDLINDAGGWPTTPVNPSDMRSTVIDFEFIPVQNTVNFEYLFGSHSYNRGCNFDCGNGAMFGAWLIDLTTGVGENIARIPGVNSPISINTLRDNDKTDPINCAAGVGSINPLYFGNAYGTGVNQVPAIAAPINLSGHTIAMTSLTANVIVGRKYKIKLAVIDFCPSASHTSAVFFKAGSFDIGNLDLGDPVLIENGEGLCVGDSYTLESGLDPNLFTFEWYKDGVKIPGQTGANLVVTETGDYYVKGFIPSVTNCVMESDPVRIEFHDYVNISTPQNLTACPNAGSETRFDLTDAVSNVTSNPDILFNFYTS</sequence>
<dbReference type="STRING" id="1159016.SAMN02927937_02433"/>
<feature type="non-terminal residue" evidence="1">
    <location>
        <position position="431"/>
    </location>
</feature>
<evidence type="ECO:0008006" key="3">
    <source>
        <dbReference type="Google" id="ProtNLM"/>
    </source>
</evidence>
<evidence type="ECO:0000313" key="2">
    <source>
        <dbReference type="Proteomes" id="UP000199634"/>
    </source>
</evidence>
<protein>
    <recommendedName>
        <fullName evidence="3">Ig-like domain-containing protein</fullName>
    </recommendedName>
</protein>
<reference evidence="1 2" key="1">
    <citation type="submission" date="2016-10" db="EMBL/GenBank/DDBJ databases">
        <authorList>
            <person name="de Groot N.N."/>
        </authorList>
    </citation>
    <scope>NUCLEOTIDE SEQUENCE [LARGE SCALE GENOMIC DNA]</scope>
    <source>
        <strain evidence="1 2">CGMCC 1.10825</strain>
    </source>
</reference>
<dbReference type="Proteomes" id="UP000199634">
    <property type="component" value="Unassembled WGS sequence"/>
</dbReference>
<gene>
    <name evidence="1" type="ORF">SAMN02927937_02433</name>
</gene>
<dbReference type="NCBIfam" id="NF038133">
    <property type="entry name" value="choice_anch_L"/>
    <property type="match status" value="1"/>
</dbReference>
<organism evidence="1 2">
    <name type="scientific">Paenimyroides marinum</name>
    <dbReference type="NCBI Taxonomy" id="1159016"/>
    <lineage>
        <taxon>Bacteria</taxon>
        <taxon>Pseudomonadati</taxon>
        <taxon>Bacteroidota</taxon>
        <taxon>Flavobacteriia</taxon>
        <taxon>Flavobacteriales</taxon>
        <taxon>Flavobacteriaceae</taxon>
        <taxon>Paenimyroides</taxon>
    </lineage>
</organism>
<keyword evidence="2" id="KW-1185">Reference proteome</keyword>
<name>A0A1H6MC84_9FLAO</name>
<evidence type="ECO:0000313" key="1">
    <source>
        <dbReference type="EMBL" id="SEH96563.1"/>
    </source>
</evidence>
<dbReference type="EMBL" id="FNXE01000042">
    <property type="protein sequence ID" value="SEH96563.1"/>
    <property type="molecule type" value="Genomic_DNA"/>
</dbReference>
<dbReference type="AlphaFoldDB" id="A0A1H6MC84"/>
<proteinExistence type="predicted"/>
<dbReference type="InterPro" id="IPR049804">
    <property type="entry name" value="Choice_anch_L"/>
</dbReference>
<accession>A0A1H6MC84</accession>